<evidence type="ECO:0000256" key="12">
    <source>
        <dbReference type="HAMAP-Rule" id="MF_00985"/>
    </source>
</evidence>
<evidence type="ECO:0000256" key="3">
    <source>
        <dbReference type="ARBA" id="ARBA00004991"/>
    </source>
</evidence>
<keyword evidence="15" id="KW-1185">Reference proteome</keyword>
<dbReference type="CDD" id="cd06454">
    <property type="entry name" value="KBL_like"/>
    <property type="match status" value="1"/>
</dbReference>
<dbReference type="GO" id="GO:0030148">
    <property type="term" value="P:sphingolipid biosynthetic process"/>
    <property type="evidence" value="ECO:0007669"/>
    <property type="project" value="UniProtKB-ARBA"/>
</dbReference>
<comment type="cofactor">
    <cofactor evidence="12">
        <name>pyridoxal 5'-phosphate</name>
        <dbReference type="ChEBI" id="CHEBI:597326"/>
    </cofactor>
    <text evidence="12">Binds 1 pyridoxal phosphate per subunit.</text>
</comment>
<dbReference type="Gene3D" id="3.40.640.10">
    <property type="entry name" value="Type I PLP-dependent aspartate aminotransferase-like (Major domain)"/>
    <property type="match status" value="1"/>
</dbReference>
<dbReference type="NCBIfam" id="TIGR01822">
    <property type="entry name" value="2am3keto_CoA"/>
    <property type="match status" value="1"/>
</dbReference>
<proteinExistence type="inferred from homology"/>
<evidence type="ECO:0000256" key="8">
    <source>
        <dbReference type="ARBA" id="ARBA00023098"/>
    </source>
</evidence>
<dbReference type="GO" id="GO:0005737">
    <property type="term" value="C:cytoplasm"/>
    <property type="evidence" value="ECO:0007669"/>
    <property type="project" value="UniProtKB-ARBA"/>
</dbReference>
<dbReference type="Proteomes" id="UP000198379">
    <property type="component" value="Unassembled WGS sequence"/>
</dbReference>
<dbReference type="GO" id="GO:0030170">
    <property type="term" value="F:pyridoxal phosphate binding"/>
    <property type="evidence" value="ECO:0007669"/>
    <property type="project" value="UniProtKB-UniRule"/>
</dbReference>
<sequence>MYGKIQEHLQNELAAIKEAGLYKKERIITSPQDAVIKISTGEEVINFCANNYLGLSSNKEVIQAAKDAMDTHGFGMSSVRFICGTQDIHKELEQKIADFYGTEDTILYAAAFDANGGVFEPLLGKEDAIISDSLNHASIIDGVRLCKAARYRYQNNDMQDLEEQLIKANEAGARHKIIVTDGVFSMDGLVAPLDEICDLADKYDALVMIDECHATGFIGETGRGTLEEKGVMGRIDIITGTLGKAMGGAMGGYTTAKKEVIEILRQRSRPYLFSNSLAPAIVGASIKVFEMLGSDTSLRDKLAKNTTYFKNGMKNAGFDIIDGDSAIVPVMLYDAKLSQQMADALLEEGIYVIGFFFPVVPKGKARIRVQLSAAHEVEHLDKAIEAFTKVGKELGVIN</sequence>
<gene>
    <name evidence="12" type="primary">kbl</name>
    <name evidence="14" type="ORF">SAMN06265376_101917</name>
</gene>
<evidence type="ECO:0000256" key="6">
    <source>
        <dbReference type="ARBA" id="ARBA00022898"/>
    </source>
</evidence>
<feature type="binding site" description="in other chain" evidence="12">
    <location>
        <begin position="241"/>
        <end position="244"/>
    </location>
    <ligand>
        <name>pyridoxal 5'-phosphate</name>
        <dbReference type="ChEBI" id="CHEBI:597326"/>
        <note>ligand shared between dimeric partners</note>
    </ligand>
</feature>
<dbReference type="HAMAP" id="MF_00985">
    <property type="entry name" value="2am3keto_CoA_ligase"/>
    <property type="match status" value="1"/>
</dbReference>
<name>A0A238WBP2_9FLAO</name>
<dbReference type="FunFam" id="3.90.1150.10:FF:000004">
    <property type="entry name" value="2-amino-3-ketobutyrate coenzyme A ligase"/>
    <property type="match status" value="1"/>
</dbReference>
<comment type="pathway">
    <text evidence="3">Sphingolipid metabolism.</text>
</comment>
<dbReference type="PANTHER" id="PTHR13693:SF103">
    <property type="entry name" value="AMINOTRANSFERASE CLASS I_CLASSII DOMAIN-CONTAINING PROTEIN"/>
    <property type="match status" value="1"/>
</dbReference>
<dbReference type="GO" id="GO:0016874">
    <property type="term" value="F:ligase activity"/>
    <property type="evidence" value="ECO:0007669"/>
    <property type="project" value="UniProtKB-KW"/>
</dbReference>
<evidence type="ECO:0000256" key="5">
    <source>
        <dbReference type="ARBA" id="ARBA00022679"/>
    </source>
</evidence>
<keyword evidence="14" id="KW-0436">Ligase</keyword>
<comment type="catalytic activity">
    <reaction evidence="10">
        <text>L-serine + hexadecanoyl-CoA + H(+) = 3-oxosphinganine + CO2 + CoA</text>
        <dbReference type="Rhea" id="RHEA:14761"/>
        <dbReference type="ChEBI" id="CHEBI:15378"/>
        <dbReference type="ChEBI" id="CHEBI:16526"/>
        <dbReference type="ChEBI" id="CHEBI:33384"/>
        <dbReference type="ChEBI" id="CHEBI:57287"/>
        <dbReference type="ChEBI" id="CHEBI:57379"/>
        <dbReference type="ChEBI" id="CHEBI:58299"/>
        <dbReference type="EC" id="2.3.1.50"/>
    </reaction>
    <physiologicalReaction direction="left-to-right" evidence="10">
        <dbReference type="Rhea" id="RHEA:14762"/>
    </physiologicalReaction>
</comment>
<comment type="similarity">
    <text evidence="4">Belongs to the class-II pyridoxal-phosphate-dependent aminotransferase family. BioF subfamily.</text>
</comment>
<comment type="subunit">
    <text evidence="12">Homodimer.</text>
</comment>
<comment type="catalytic activity">
    <reaction evidence="12">
        <text>glycine + acetyl-CoA = (2S)-2-amino-3-oxobutanoate + CoA</text>
        <dbReference type="Rhea" id="RHEA:20736"/>
        <dbReference type="ChEBI" id="CHEBI:57287"/>
        <dbReference type="ChEBI" id="CHEBI:57288"/>
        <dbReference type="ChEBI" id="CHEBI:57305"/>
        <dbReference type="ChEBI" id="CHEBI:78948"/>
        <dbReference type="EC" id="2.3.1.29"/>
    </reaction>
</comment>
<dbReference type="UniPathway" id="UPA00046">
    <property type="reaction ID" value="UER00506"/>
</dbReference>
<dbReference type="InterPro" id="IPR050087">
    <property type="entry name" value="AON_synthase_class-II"/>
</dbReference>
<dbReference type="InterPro" id="IPR004839">
    <property type="entry name" value="Aminotransferase_I/II_large"/>
</dbReference>
<dbReference type="NCBIfam" id="NF005394">
    <property type="entry name" value="PRK06939.1"/>
    <property type="match status" value="1"/>
</dbReference>
<dbReference type="AlphaFoldDB" id="A0A238WBP2"/>
<feature type="binding site" evidence="12">
    <location>
        <position position="368"/>
    </location>
    <ligand>
        <name>substrate</name>
    </ligand>
</feature>
<evidence type="ECO:0000256" key="2">
    <source>
        <dbReference type="ARBA" id="ARBA00004760"/>
    </source>
</evidence>
<evidence type="ECO:0000256" key="11">
    <source>
        <dbReference type="ARBA" id="ARBA00055827"/>
    </source>
</evidence>
<dbReference type="FunFam" id="3.40.640.10:FF:000006">
    <property type="entry name" value="5-aminolevulinate synthase, mitochondrial"/>
    <property type="match status" value="1"/>
</dbReference>
<comment type="caution">
    <text evidence="12">Lacks conserved residue(s) required for the propagation of feature annotation.</text>
</comment>
<reference evidence="14 15" key="1">
    <citation type="submission" date="2017-06" db="EMBL/GenBank/DDBJ databases">
        <authorList>
            <person name="Kim H.J."/>
            <person name="Triplett B.A."/>
        </authorList>
    </citation>
    <scope>NUCLEOTIDE SEQUENCE [LARGE SCALE GENOMIC DNA]</scope>
    <source>
        <strain evidence="14 15">DSM 25597</strain>
    </source>
</reference>
<dbReference type="SUPFAM" id="SSF53383">
    <property type="entry name" value="PLP-dependent transferases"/>
    <property type="match status" value="1"/>
</dbReference>
<feature type="binding site" evidence="12">
    <location>
        <begin position="274"/>
        <end position="275"/>
    </location>
    <ligand>
        <name>pyridoxal 5'-phosphate</name>
        <dbReference type="ChEBI" id="CHEBI:597326"/>
        <note>ligand shared between dimeric partners</note>
    </ligand>
</feature>
<evidence type="ECO:0000313" key="15">
    <source>
        <dbReference type="Proteomes" id="UP000198379"/>
    </source>
</evidence>
<protein>
    <recommendedName>
        <fullName evidence="12">2-amino-3-ketobutyrate coenzyme A ligase</fullName>
        <shortName evidence="12">AKB ligase</shortName>
        <ecNumber evidence="12">2.3.1.29</ecNumber>
    </recommendedName>
    <alternativeName>
        <fullName evidence="12">Glycine acetyltransferase</fullName>
    </alternativeName>
</protein>
<evidence type="ECO:0000259" key="13">
    <source>
        <dbReference type="Pfam" id="PF00155"/>
    </source>
</evidence>
<feature type="binding site" description="in other chain" evidence="12">
    <location>
        <position position="185"/>
    </location>
    <ligand>
        <name>pyridoxal 5'-phosphate</name>
        <dbReference type="ChEBI" id="CHEBI:597326"/>
        <note>ligand shared between dimeric partners</note>
    </ligand>
</feature>
<evidence type="ECO:0000256" key="7">
    <source>
        <dbReference type="ARBA" id="ARBA00022919"/>
    </source>
</evidence>
<dbReference type="InterPro" id="IPR015421">
    <property type="entry name" value="PyrdxlP-dep_Trfase_major"/>
</dbReference>
<evidence type="ECO:0000256" key="4">
    <source>
        <dbReference type="ARBA" id="ARBA00010008"/>
    </source>
</evidence>
<keyword evidence="9 12" id="KW-0012">Acyltransferase</keyword>
<dbReference type="InterPro" id="IPR011282">
    <property type="entry name" value="2am3keto_CoA_ligase"/>
</dbReference>
<dbReference type="GO" id="GO:0008890">
    <property type="term" value="F:glycine C-acetyltransferase activity"/>
    <property type="evidence" value="ECO:0007669"/>
    <property type="project" value="UniProtKB-UniRule"/>
</dbReference>
<dbReference type="EMBL" id="FZNY01000001">
    <property type="protein sequence ID" value="SNR43996.1"/>
    <property type="molecule type" value="Genomic_DNA"/>
</dbReference>
<comment type="pathway">
    <text evidence="1">Cofactor biosynthesis; biotin biosynthesis.</text>
</comment>
<keyword evidence="5 12" id="KW-0808">Transferase</keyword>
<comment type="function">
    <text evidence="12">Catalyzes the cleavage of 2-amino-3-ketobutyrate to glycine and acetyl-CoA.</text>
</comment>
<dbReference type="OrthoDB" id="9807157at2"/>
<dbReference type="GO" id="GO:0019518">
    <property type="term" value="P:L-threonine catabolic process to glycine"/>
    <property type="evidence" value="ECO:0007669"/>
    <property type="project" value="UniProtKB-UniRule"/>
</dbReference>
<accession>A0A238WBP2</accession>
<comment type="pathway">
    <text evidence="2">Lipid metabolism; sphingolipid metabolism.</text>
</comment>
<evidence type="ECO:0000256" key="9">
    <source>
        <dbReference type="ARBA" id="ARBA00023315"/>
    </source>
</evidence>
<evidence type="ECO:0000256" key="10">
    <source>
        <dbReference type="ARBA" id="ARBA00047854"/>
    </source>
</evidence>
<comment type="pathway">
    <text evidence="12">Amino-acid degradation; L-threonine degradation via oxydo-reductase pathway; glycine from L-threonine: step 2/2.</text>
</comment>
<keyword evidence="7" id="KW-0746">Sphingolipid metabolism</keyword>
<dbReference type="Gene3D" id="3.90.1150.10">
    <property type="entry name" value="Aspartate Aminotransferase, domain 1"/>
    <property type="match status" value="1"/>
</dbReference>
<dbReference type="RefSeq" id="WP_089370224.1">
    <property type="nucleotide sequence ID" value="NZ_BMEP01000002.1"/>
</dbReference>
<dbReference type="PANTHER" id="PTHR13693">
    <property type="entry name" value="CLASS II AMINOTRANSFERASE/8-AMINO-7-OXONONANOATE SYNTHASE"/>
    <property type="match status" value="1"/>
</dbReference>
<dbReference type="InterPro" id="IPR015422">
    <property type="entry name" value="PyrdxlP-dep_Trfase_small"/>
</dbReference>
<feature type="modified residue" description="N6-(pyridoxal phosphate)lysine" evidence="12">
    <location>
        <position position="244"/>
    </location>
</feature>
<dbReference type="EC" id="2.3.1.29" evidence="12"/>
<feature type="binding site" evidence="12">
    <location>
        <position position="136"/>
    </location>
    <ligand>
        <name>substrate</name>
    </ligand>
</feature>
<dbReference type="Pfam" id="PF00155">
    <property type="entry name" value="Aminotran_1_2"/>
    <property type="match status" value="1"/>
</dbReference>
<keyword evidence="6 12" id="KW-0663">Pyridoxal phosphate</keyword>
<evidence type="ECO:0000313" key="14">
    <source>
        <dbReference type="EMBL" id="SNR43996.1"/>
    </source>
</evidence>
<keyword evidence="8" id="KW-0443">Lipid metabolism</keyword>
<dbReference type="GO" id="GO:0004758">
    <property type="term" value="F:serine C-palmitoyltransferase activity"/>
    <property type="evidence" value="ECO:0007669"/>
    <property type="project" value="UniProtKB-EC"/>
</dbReference>
<dbReference type="InterPro" id="IPR015424">
    <property type="entry name" value="PyrdxlP-dep_Trfase"/>
</dbReference>
<dbReference type="GO" id="GO:0016020">
    <property type="term" value="C:membrane"/>
    <property type="evidence" value="ECO:0007669"/>
    <property type="project" value="GOC"/>
</dbReference>
<organism evidence="14 15">
    <name type="scientific">Dokdonia pacifica</name>
    <dbReference type="NCBI Taxonomy" id="1627892"/>
    <lineage>
        <taxon>Bacteria</taxon>
        <taxon>Pseudomonadati</taxon>
        <taxon>Bacteroidota</taxon>
        <taxon>Flavobacteriia</taxon>
        <taxon>Flavobacteriales</taxon>
        <taxon>Flavobacteriaceae</taxon>
        <taxon>Dokdonia</taxon>
    </lineage>
</organism>
<feature type="domain" description="Aminotransferase class I/classII large" evidence="13">
    <location>
        <begin position="43"/>
        <end position="387"/>
    </location>
</feature>
<evidence type="ECO:0000256" key="1">
    <source>
        <dbReference type="ARBA" id="ARBA00004746"/>
    </source>
</evidence>
<comment type="function">
    <text evidence="11">Involved in de novo bacterial ceramide synthesis. Catalyzes the condensation of L-serine with palmitoyl-CoA (hexadecanoyl-CoA) to produce 3-oxosphinganine. Also capable of using alanine as substrate leading to the formation of 1-deoxysphinganine (1-deoxySa). Contributes to the levels of endogenous sphingolipids in its host.</text>
</comment>